<dbReference type="Pfam" id="PF06475">
    <property type="entry name" value="Glycolipid_bind"/>
    <property type="match status" value="1"/>
</dbReference>
<gene>
    <name evidence="1" type="ORF">SAMN05421630_101770</name>
</gene>
<dbReference type="RefSeq" id="WP_091797116.1">
    <property type="nucleotide sequence ID" value="NZ_CP016353.1"/>
</dbReference>
<dbReference type="KEGG" id="pmad:BAY61_11970"/>
<proteinExistence type="predicted"/>
<sequence length="189" mass="20656">MSFAALPSVASWRHEGARTGFEVAFFATADEGYLIEGTTTATEDGTSWIVDYRIRLDRWWLTRSARIAGRVGGATTITVIEADGRGGWTVDGAEAPQLNGCLDLDLESSAMTNTFPVHRERFPLERTVAAPAAFVRADGLTVERLDQTYTRSGDLRYAYTAPAFALACELGYDRHGLVLNYPGLATRIS</sequence>
<reference evidence="1 2" key="1">
    <citation type="submission" date="2016-10" db="EMBL/GenBank/DDBJ databases">
        <authorList>
            <person name="de Groot N.N."/>
        </authorList>
    </citation>
    <scope>NUCLEOTIDE SEQUENCE [LARGE SCALE GENOMIC DNA]</scope>
    <source>
        <strain evidence="1 2">CGMCC 4.5506</strain>
    </source>
</reference>
<keyword evidence="2" id="KW-1185">Reference proteome</keyword>
<dbReference type="AlphaFoldDB" id="A0A222VNZ1"/>
<dbReference type="Proteomes" id="UP000199494">
    <property type="component" value="Unassembled WGS sequence"/>
</dbReference>
<dbReference type="InterPro" id="IPR009467">
    <property type="entry name" value="Glycolipid-bd_prot_put"/>
</dbReference>
<dbReference type="OrthoDB" id="7347529at2"/>
<accession>A0A222VNZ1</accession>
<dbReference type="EMBL" id="FMZE01000001">
    <property type="protein sequence ID" value="SDC19475.1"/>
    <property type="molecule type" value="Genomic_DNA"/>
</dbReference>
<name>A0A222VNZ1_9PSEU</name>
<evidence type="ECO:0000313" key="1">
    <source>
        <dbReference type="EMBL" id="SDC19475.1"/>
    </source>
</evidence>
<organism evidence="1 2">
    <name type="scientific">Prauserella marina</name>
    <dbReference type="NCBI Taxonomy" id="530584"/>
    <lineage>
        <taxon>Bacteria</taxon>
        <taxon>Bacillati</taxon>
        <taxon>Actinomycetota</taxon>
        <taxon>Actinomycetes</taxon>
        <taxon>Pseudonocardiales</taxon>
        <taxon>Pseudonocardiaceae</taxon>
        <taxon>Prauserella</taxon>
    </lineage>
</organism>
<protein>
    <submittedName>
        <fullName evidence="1">Uncharacterized protein</fullName>
    </submittedName>
</protein>
<evidence type="ECO:0000313" key="2">
    <source>
        <dbReference type="Proteomes" id="UP000199494"/>
    </source>
</evidence>
<dbReference type="STRING" id="530584.SAMN05421630_101770"/>
<dbReference type="SUPFAM" id="SSF159275">
    <property type="entry name" value="PA1994-like"/>
    <property type="match status" value="1"/>
</dbReference>